<evidence type="ECO:0000313" key="3">
    <source>
        <dbReference type="Proteomes" id="UP001172155"/>
    </source>
</evidence>
<dbReference type="Proteomes" id="UP001172155">
    <property type="component" value="Unassembled WGS sequence"/>
</dbReference>
<proteinExistence type="predicted"/>
<feature type="compositionally biased region" description="Low complexity" evidence="1">
    <location>
        <begin position="211"/>
        <end position="223"/>
    </location>
</feature>
<organism evidence="2 3">
    <name type="scientific">Schizothecium vesticola</name>
    <dbReference type="NCBI Taxonomy" id="314040"/>
    <lineage>
        <taxon>Eukaryota</taxon>
        <taxon>Fungi</taxon>
        <taxon>Dikarya</taxon>
        <taxon>Ascomycota</taxon>
        <taxon>Pezizomycotina</taxon>
        <taxon>Sordariomycetes</taxon>
        <taxon>Sordariomycetidae</taxon>
        <taxon>Sordariales</taxon>
        <taxon>Schizotheciaceae</taxon>
        <taxon>Schizothecium</taxon>
    </lineage>
</organism>
<reference evidence="2" key="1">
    <citation type="submission" date="2023-06" db="EMBL/GenBank/DDBJ databases">
        <title>Genome-scale phylogeny and comparative genomics of the fungal order Sordariales.</title>
        <authorList>
            <consortium name="Lawrence Berkeley National Laboratory"/>
            <person name="Hensen N."/>
            <person name="Bonometti L."/>
            <person name="Westerberg I."/>
            <person name="Brannstrom I.O."/>
            <person name="Guillou S."/>
            <person name="Cros-Aarteil S."/>
            <person name="Calhoun S."/>
            <person name="Haridas S."/>
            <person name="Kuo A."/>
            <person name="Mondo S."/>
            <person name="Pangilinan J."/>
            <person name="Riley R."/>
            <person name="LaButti K."/>
            <person name="Andreopoulos B."/>
            <person name="Lipzen A."/>
            <person name="Chen C."/>
            <person name="Yanf M."/>
            <person name="Daum C."/>
            <person name="Ng V."/>
            <person name="Clum A."/>
            <person name="Steindorff A."/>
            <person name="Ohm R."/>
            <person name="Martin F."/>
            <person name="Silar P."/>
            <person name="Natvig D."/>
            <person name="Lalanne C."/>
            <person name="Gautier V."/>
            <person name="Ament-velasquez S.L."/>
            <person name="Kruys A."/>
            <person name="Hutchinson M.I."/>
            <person name="Powell A.J."/>
            <person name="Barry K."/>
            <person name="Miller A.N."/>
            <person name="Grigoriev I.V."/>
            <person name="Debuchy R."/>
            <person name="Gladieux P."/>
            <person name="Thoren M.H."/>
            <person name="Johannesson H."/>
        </authorList>
    </citation>
    <scope>NUCLEOTIDE SEQUENCE</scope>
    <source>
        <strain evidence="2">SMH3187-1</strain>
    </source>
</reference>
<evidence type="ECO:0000256" key="1">
    <source>
        <dbReference type="SAM" id="MobiDB-lite"/>
    </source>
</evidence>
<feature type="region of interest" description="Disordered" evidence="1">
    <location>
        <begin position="59"/>
        <end position="85"/>
    </location>
</feature>
<protein>
    <submittedName>
        <fullName evidence="2">Uncharacterized protein</fullName>
    </submittedName>
</protein>
<gene>
    <name evidence="2" type="ORF">B0T18DRAFT_186984</name>
</gene>
<evidence type="ECO:0000313" key="2">
    <source>
        <dbReference type="EMBL" id="KAK0743599.1"/>
    </source>
</evidence>
<name>A0AA40EQE5_9PEZI</name>
<dbReference type="EMBL" id="JAUKUD010000005">
    <property type="protein sequence ID" value="KAK0743599.1"/>
    <property type="molecule type" value="Genomic_DNA"/>
</dbReference>
<accession>A0AA40EQE5</accession>
<feature type="region of interest" description="Disordered" evidence="1">
    <location>
        <begin position="204"/>
        <end position="237"/>
    </location>
</feature>
<keyword evidence="3" id="KW-1185">Reference proteome</keyword>
<sequence>MRRNTSTHRGGCRCRRRPVVVLSSSCCRPVVVLSSSCCRPVVGRCLAHALVLVGLLNPARRPTGRTGQPKIARRESRHPPELHSSQPRRCLGAFRLQGRKGVLSALFRFVSTYRPTTSSGASCSRSRAENKVTARPRVFALIPRAREPCGVPIDAQWGAGRARLLHGARYLLPRAEGLSPLRATAMNSRAGVWIGWVTRQSNDRWQEEGRGSSSDQSSGRFSQVGGKPAGFCPVMQA</sequence>
<dbReference type="AlphaFoldDB" id="A0AA40EQE5"/>
<comment type="caution">
    <text evidence="2">The sequence shown here is derived from an EMBL/GenBank/DDBJ whole genome shotgun (WGS) entry which is preliminary data.</text>
</comment>
<feature type="compositionally biased region" description="Basic and acidic residues" evidence="1">
    <location>
        <begin position="72"/>
        <end position="81"/>
    </location>
</feature>